<protein>
    <submittedName>
        <fullName evidence="1">Uncharacterized protein</fullName>
    </submittedName>
</protein>
<organism evidence="1 2">
    <name type="scientific">Tritonibacter mobilis F1926</name>
    <dbReference type="NCBI Taxonomy" id="1265309"/>
    <lineage>
        <taxon>Bacteria</taxon>
        <taxon>Pseudomonadati</taxon>
        <taxon>Pseudomonadota</taxon>
        <taxon>Alphaproteobacteria</taxon>
        <taxon>Rhodobacterales</taxon>
        <taxon>Paracoccaceae</taxon>
        <taxon>Tritonibacter</taxon>
    </lineage>
</organism>
<accession>A0A1B1A476</accession>
<sequence>MMNRLRRLPRRAILMACAALPVGALGVWALGQRSSTPIEVAALPPPSGPLNVYHLGHSLVGADIPYLLAQFAGEGHRYNVQRGSGTSLRAHWEEDEPILDFEKVNAAPIWRAPKAALATQDYDAVIFTEMVELRDAIKYFDAAHYLNLWADLARTGNPNARLYLYETWHRLDDPDGWLARIDKDLDALWLGELTAKDDRTANGQPLYLIPGGQVLAAITRAAEAGGIPGLTDRKALFDLLPDGTRDQIHLSPLGAYIVALTHYAVLYHRSPEGLPHQVTLSDGTAYTALEAEGAGILQSLVWQVVTALPRTGLASAAVEVT</sequence>
<dbReference type="AlphaFoldDB" id="A0A1B1A476"/>
<evidence type="ECO:0000313" key="1">
    <source>
        <dbReference type="EMBL" id="ANP41393.1"/>
    </source>
</evidence>
<name>A0A1B1A476_9RHOB</name>
<dbReference type="RefSeq" id="WP_040642927.1">
    <property type="nucleotide sequence ID" value="NZ_CP015230.1"/>
</dbReference>
<reference evidence="1 2" key="1">
    <citation type="journal article" date="2016" name="ISME J.">
        <title>Global occurrence and heterogeneity of the Roseobacter-clade species Ruegeria mobilis.</title>
        <authorList>
            <person name="Sonnenschein E."/>
            <person name="Gram L."/>
        </authorList>
    </citation>
    <scope>NUCLEOTIDE SEQUENCE [LARGE SCALE GENOMIC DNA]</scope>
    <source>
        <strain evidence="1 2">F1926</strain>
    </source>
</reference>
<dbReference type="GO" id="GO:0016788">
    <property type="term" value="F:hydrolase activity, acting on ester bonds"/>
    <property type="evidence" value="ECO:0007669"/>
    <property type="project" value="UniProtKB-ARBA"/>
</dbReference>
<dbReference type="Gene3D" id="3.40.50.1110">
    <property type="entry name" value="SGNH hydrolase"/>
    <property type="match status" value="1"/>
</dbReference>
<dbReference type="GeneID" id="28250466"/>
<evidence type="ECO:0000313" key="2">
    <source>
        <dbReference type="Proteomes" id="UP000013243"/>
    </source>
</evidence>
<dbReference type="STRING" id="1265309.K529_011500"/>
<dbReference type="EMBL" id="CP015230">
    <property type="protein sequence ID" value="ANP41393.1"/>
    <property type="molecule type" value="Genomic_DNA"/>
</dbReference>
<dbReference type="Proteomes" id="UP000013243">
    <property type="component" value="Chromosome"/>
</dbReference>
<dbReference type="KEGG" id="rmb:K529_011500"/>
<gene>
    <name evidence="1" type="ORF">K529_011500</name>
</gene>
<proteinExistence type="predicted"/>
<dbReference type="InterPro" id="IPR036514">
    <property type="entry name" value="SGNH_hydro_sf"/>
</dbReference>
<dbReference type="OrthoDB" id="8883291at2"/>